<dbReference type="InterPro" id="IPR050216">
    <property type="entry name" value="LRR_domain-containing"/>
</dbReference>
<dbReference type="InterPro" id="IPR003591">
    <property type="entry name" value="Leu-rich_rpt_typical-subtyp"/>
</dbReference>
<keyword evidence="2" id="KW-0677">Repeat</keyword>
<evidence type="ECO:0008006" key="4">
    <source>
        <dbReference type="Google" id="ProtNLM"/>
    </source>
</evidence>
<dbReference type="EMBL" id="MK500430">
    <property type="protein sequence ID" value="QBK89610.1"/>
    <property type="molecule type" value="Genomic_DNA"/>
</dbReference>
<dbReference type="PRINTS" id="PR00019">
    <property type="entry name" value="LEURICHRPT"/>
</dbReference>
<dbReference type="PROSITE" id="PS51450">
    <property type="entry name" value="LRR"/>
    <property type="match status" value="1"/>
</dbReference>
<dbReference type="PANTHER" id="PTHR48051">
    <property type="match status" value="1"/>
</dbReference>
<reference evidence="3" key="1">
    <citation type="journal article" date="2019" name="MBio">
        <title>Virus Genomes from Deep Sea Sediments Expand the Ocean Megavirome and Support Independent Origins of Viral Gigantism.</title>
        <authorList>
            <person name="Backstrom D."/>
            <person name="Yutin N."/>
            <person name="Jorgensen S.L."/>
            <person name="Dharamshi J."/>
            <person name="Homa F."/>
            <person name="Zaremba-Niedwiedzka K."/>
            <person name="Spang A."/>
            <person name="Wolf Y.I."/>
            <person name="Koonin E.V."/>
            <person name="Ettema T.J."/>
        </authorList>
    </citation>
    <scope>NUCLEOTIDE SEQUENCE</scope>
</reference>
<dbReference type="Pfam" id="PF12799">
    <property type="entry name" value="LRR_4"/>
    <property type="match status" value="1"/>
</dbReference>
<organism evidence="3">
    <name type="scientific">Pithovirus LCPAC001</name>
    <dbReference type="NCBI Taxonomy" id="2506585"/>
    <lineage>
        <taxon>Viruses</taxon>
        <taxon>Pithoviruses</taxon>
    </lineage>
</organism>
<gene>
    <name evidence="3" type="ORF">LCPAC001_01200</name>
</gene>
<evidence type="ECO:0000256" key="2">
    <source>
        <dbReference type="ARBA" id="ARBA00022737"/>
    </source>
</evidence>
<dbReference type="Gene3D" id="3.80.10.10">
    <property type="entry name" value="Ribonuclease Inhibitor"/>
    <property type="match status" value="1"/>
</dbReference>
<name>A0A481Z4P2_9VIRU</name>
<dbReference type="SMART" id="SM00369">
    <property type="entry name" value="LRR_TYP"/>
    <property type="match status" value="2"/>
</dbReference>
<proteinExistence type="predicted"/>
<keyword evidence="1" id="KW-0433">Leucine-rich repeat</keyword>
<dbReference type="SUPFAM" id="SSF52058">
    <property type="entry name" value="L domain-like"/>
    <property type="match status" value="1"/>
</dbReference>
<dbReference type="PANTHER" id="PTHR48051:SF1">
    <property type="entry name" value="RAS SUPPRESSOR PROTEIN 1"/>
    <property type="match status" value="1"/>
</dbReference>
<sequence length="201" mass="23726">MLLNQRIKFWLKDTTQELDISNLELIEWPKQLVGKENLIKKLDFSRNKLTSLPNNLTNLETLMCSNNKLTSLPNNLTKLEILDCSSNKLTSLPNNLTNLKILVCFRNKLTSLPNDLTKLKELYCWNNKLFSNKLEKWKNIWPISIRHQYILRTEGIKLVVKVLKNRLYLPSLNELHYELIWSPNHPGKFFTLLPRVGQWKQ</sequence>
<accession>A0A481Z4P2</accession>
<evidence type="ECO:0000256" key="1">
    <source>
        <dbReference type="ARBA" id="ARBA00022614"/>
    </source>
</evidence>
<dbReference type="InterPro" id="IPR032675">
    <property type="entry name" value="LRR_dom_sf"/>
</dbReference>
<dbReference type="SMART" id="SM00364">
    <property type="entry name" value="LRR_BAC"/>
    <property type="match status" value="3"/>
</dbReference>
<dbReference type="InterPro" id="IPR025875">
    <property type="entry name" value="Leu-rich_rpt_4"/>
</dbReference>
<protein>
    <recommendedName>
        <fullName evidence="4">Leucine rich repeat protein</fullName>
    </recommendedName>
</protein>
<evidence type="ECO:0000313" key="3">
    <source>
        <dbReference type="EMBL" id="QBK89610.1"/>
    </source>
</evidence>
<dbReference type="InterPro" id="IPR001611">
    <property type="entry name" value="Leu-rich_rpt"/>
</dbReference>